<keyword evidence="1" id="KW-0012">Acyltransferase</keyword>
<reference evidence="1" key="1">
    <citation type="submission" date="2019-12" db="EMBL/GenBank/DDBJ databases">
        <title>Whole-genome sequence of Halomicrobium mukohataei pws1.</title>
        <authorList>
            <person name="Verma D.K."/>
            <person name="Gopal K."/>
            <person name="Prasad E.S."/>
        </authorList>
    </citation>
    <scope>NUCLEOTIDE SEQUENCE</scope>
    <source>
        <strain evidence="1">Pws1</strain>
    </source>
</reference>
<dbReference type="EMBL" id="WOYG01000001">
    <property type="protein sequence ID" value="NLV09972.1"/>
    <property type="molecule type" value="Genomic_DNA"/>
</dbReference>
<dbReference type="PANTHER" id="PTHR43300:SF11">
    <property type="entry name" value="ACETYLTRANSFERASE RV3034C-RELATED"/>
    <property type="match status" value="1"/>
</dbReference>
<dbReference type="CDD" id="cd04647">
    <property type="entry name" value="LbH_MAT_like"/>
    <property type="match status" value="1"/>
</dbReference>
<dbReference type="SUPFAM" id="SSF51161">
    <property type="entry name" value="Trimeric LpxA-like enzymes"/>
    <property type="match status" value="1"/>
</dbReference>
<dbReference type="PANTHER" id="PTHR43300">
    <property type="entry name" value="ACETYLTRANSFERASE"/>
    <property type="match status" value="1"/>
</dbReference>
<evidence type="ECO:0000313" key="2">
    <source>
        <dbReference type="Proteomes" id="UP000608662"/>
    </source>
</evidence>
<dbReference type="GO" id="GO:0016746">
    <property type="term" value="F:acyltransferase activity"/>
    <property type="evidence" value="ECO:0007669"/>
    <property type="project" value="UniProtKB-KW"/>
</dbReference>
<evidence type="ECO:0000313" key="1">
    <source>
        <dbReference type="EMBL" id="NLV09972.1"/>
    </source>
</evidence>
<dbReference type="Gene3D" id="2.160.10.10">
    <property type="entry name" value="Hexapeptide repeat proteins"/>
    <property type="match status" value="1"/>
</dbReference>
<comment type="caution">
    <text evidence="1">The sequence shown here is derived from an EMBL/GenBank/DDBJ whole genome shotgun (WGS) entry which is preliminary data.</text>
</comment>
<protein>
    <submittedName>
        <fullName evidence="1">Acyltransferase</fullName>
    </submittedName>
</protein>
<dbReference type="InterPro" id="IPR011004">
    <property type="entry name" value="Trimer_LpxA-like_sf"/>
</dbReference>
<dbReference type="Pfam" id="PF00132">
    <property type="entry name" value="Hexapep"/>
    <property type="match status" value="1"/>
</dbReference>
<dbReference type="AlphaFoldDB" id="A0A847TVC8"/>
<dbReference type="InterPro" id="IPR001451">
    <property type="entry name" value="Hexapep"/>
</dbReference>
<proteinExistence type="predicted"/>
<dbReference type="Proteomes" id="UP000608662">
    <property type="component" value="Unassembled WGS sequence"/>
</dbReference>
<dbReference type="RefSeq" id="WP_170093742.1">
    <property type="nucleotide sequence ID" value="NZ_WOYG01000001.1"/>
</dbReference>
<dbReference type="OrthoDB" id="372454at2157"/>
<sequence length="166" mass="17924">MDGREAKRSTVDDSVEVRDVPAAGWYQIRNPIRFGLTYYVFELCKHLPPIVKNPVYRAFGVEIGADSVLAPAVVVDPFFPEQITIGEGSLIGWGTKLLTHEGYTDEWHVGPVEIGDDVTLGHGSSTRPGVTIGDGATVAAHSFVNRDVAPGERVGGVPIEPLSRDE</sequence>
<organism evidence="1 2">
    <name type="scientific">Halomicrobium mukohataei</name>
    <dbReference type="NCBI Taxonomy" id="57705"/>
    <lineage>
        <taxon>Archaea</taxon>
        <taxon>Methanobacteriati</taxon>
        <taxon>Methanobacteriota</taxon>
        <taxon>Stenosarchaea group</taxon>
        <taxon>Halobacteria</taxon>
        <taxon>Halobacteriales</taxon>
        <taxon>Haloarculaceae</taxon>
        <taxon>Halomicrobium</taxon>
    </lineage>
</organism>
<gene>
    <name evidence="1" type="ORF">GOC74_08520</name>
</gene>
<dbReference type="InterPro" id="IPR050179">
    <property type="entry name" value="Trans_hexapeptide_repeat"/>
</dbReference>
<accession>A0A847TVC8</accession>
<keyword evidence="1" id="KW-0808">Transferase</keyword>
<name>A0A847TVC8_9EURY</name>